<evidence type="ECO:0000256" key="1">
    <source>
        <dbReference type="ARBA" id="ARBA00004123"/>
    </source>
</evidence>
<dbReference type="GO" id="GO:0003677">
    <property type="term" value="F:DNA binding"/>
    <property type="evidence" value="ECO:0007669"/>
    <property type="project" value="UniProtKB-KW"/>
</dbReference>
<dbReference type="SUPFAM" id="SSF54277">
    <property type="entry name" value="CAD &amp; PB1 domains"/>
    <property type="match status" value="1"/>
</dbReference>
<dbReference type="FunFam" id="2.40.330.10:FF:000001">
    <property type="entry name" value="Auxin response factor"/>
    <property type="match status" value="1"/>
</dbReference>
<evidence type="ECO:0000259" key="12">
    <source>
        <dbReference type="PROSITE" id="PS51745"/>
    </source>
</evidence>
<dbReference type="PANTHER" id="PTHR31384">
    <property type="entry name" value="AUXIN RESPONSE FACTOR 4-RELATED"/>
    <property type="match status" value="1"/>
</dbReference>
<comment type="subunit">
    <text evidence="3 9">Homodimers and heterodimers.</text>
</comment>
<dbReference type="PROSITE" id="PS50863">
    <property type="entry name" value="B3"/>
    <property type="match status" value="1"/>
</dbReference>
<dbReference type="Gene3D" id="2.30.30.1040">
    <property type="match status" value="1"/>
</dbReference>
<dbReference type="Pfam" id="PF02309">
    <property type="entry name" value="AUX_IAA"/>
    <property type="match status" value="1"/>
</dbReference>
<dbReference type="Pfam" id="PF06507">
    <property type="entry name" value="ARF_AD"/>
    <property type="match status" value="1"/>
</dbReference>
<dbReference type="GO" id="GO:0009734">
    <property type="term" value="P:auxin-activated signaling pathway"/>
    <property type="evidence" value="ECO:0007669"/>
    <property type="project" value="UniProtKB-KW"/>
</dbReference>
<dbReference type="InterPro" id="IPR053793">
    <property type="entry name" value="PB1-like"/>
</dbReference>
<protein>
    <recommendedName>
        <fullName evidence="9">Auxin response factor</fullName>
    </recommendedName>
</protein>
<comment type="function">
    <text evidence="9">Auxin response factors (ARFs) are transcriptional factors that bind specifically to the DNA sequence 5'-TGTCTC-3' found in the auxin-responsive promoter elements (AuxREs).</text>
</comment>
<dbReference type="PANTHER" id="PTHR31384:SF25">
    <property type="entry name" value="AUXIN RESPONSE FACTOR"/>
    <property type="match status" value="1"/>
</dbReference>
<evidence type="ECO:0000256" key="6">
    <source>
        <dbReference type="ARBA" id="ARBA00023163"/>
    </source>
</evidence>
<comment type="similarity">
    <text evidence="2 9">Belongs to the ARF family.</text>
</comment>
<dbReference type="InterPro" id="IPR015300">
    <property type="entry name" value="DNA-bd_pseudobarrel_sf"/>
</dbReference>
<feature type="domain" description="TF-B3" evidence="11">
    <location>
        <begin position="131"/>
        <end position="239"/>
    </location>
</feature>
<proteinExistence type="inferred from homology"/>
<dbReference type="FunFam" id="2.30.30.1040:FF:000001">
    <property type="entry name" value="Auxin response factor"/>
    <property type="match status" value="1"/>
</dbReference>
<keyword evidence="7 9" id="KW-0539">Nucleus</keyword>
<keyword evidence="4 9" id="KW-0805">Transcription regulation</keyword>
<dbReference type="AlphaFoldDB" id="A0A2N9GSP3"/>
<evidence type="ECO:0000256" key="2">
    <source>
        <dbReference type="ARBA" id="ARBA00007853"/>
    </source>
</evidence>
<reference evidence="13" key="1">
    <citation type="submission" date="2018-02" db="EMBL/GenBank/DDBJ databases">
        <authorList>
            <person name="Cohen D.B."/>
            <person name="Kent A.D."/>
        </authorList>
    </citation>
    <scope>NUCLEOTIDE SEQUENCE</scope>
</reference>
<feature type="region of interest" description="Disordered" evidence="10">
    <location>
        <begin position="1"/>
        <end position="23"/>
    </location>
</feature>
<keyword evidence="8 9" id="KW-0927">Auxin signaling pathway</keyword>
<evidence type="ECO:0000256" key="4">
    <source>
        <dbReference type="ARBA" id="ARBA00023015"/>
    </source>
</evidence>
<dbReference type="InterPro" id="IPR003340">
    <property type="entry name" value="B3_DNA-bd"/>
</dbReference>
<evidence type="ECO:0000256" key="5">
    <source>
        <dbReference type="ARBA" id="ARBA00023125"/>
    </source>
</evidence>
<dbReference type="Gene3D" id="3.10.20.90">
    <property type="entry name" value="Phosphatidylinositol 3-kinase Catalytic Subunit, Chain A, domain 1"/>
    <property type="match status" value="1"/>
</dbReference>
<accession>A0A2N9GSP3</accession>
<comment type="subcellular location">
    <subcellularLocation>
        <location evidence="1 9">Nucleus</location>
    </subcellularLocation>
</comment>
<evidence type="ECO:0000256" key="8">
    <source>
        <dbReference type="ARBA" id="ARBA00023294"/>
    </source>
</evidence>
<evidence type="ECO:0000256" key="7">
    <source>
        <dbReference type="ARBA" id="ARBA00023242"/>
    </source>
</evidence>
<dbReference type="GO" id="GO:0006355">
    <property type="term" value="P:regulation of DNA-templated transcription"/>
    <property type="evidence" value="ECO:0007669"/>
    <property type="project" value="InterPro"/>
</dbReference>
<dbReference type="Gene3D" id="2.40.330.10">
    <property type="entry name" value="DNA-binding pseudobarrel domain"/>
    <property type="match status" value="1"/>
</dbReference>
<dbReference type="Pfam" id="PF02362">
    <property type="entry name" value="B3"/>
    <property type="match status" value="1"/>
</dbReference>
<dbReference type="InterPro" id="IPR044835">
    <property type="entry name" value="ARF_plant"/>
</dbReference>
<dbReference type="InterPro" id="IPR033389">
    <property type="entry name" value="AUX/IAA_dom"/>
</dbReference>
<name>A0A2N9GSP3_FAGSY</name>
<dbReference type="PROSITE" id="PS51745">
    <property type="entry name" value="PB1"/>
    <property type="match status" value="1"/>
</dbReference>
<dbReference type="EMBL" id="OIVN01002335">
    <property type="protein sequence ID" value="SPD02692.1"/>
    <property type="molecule type" value="Genomic_DNA"/>
</dbReference>
<gene>
    <name evidence="13" type="ORF">FSB_LOCUS30574</name>
</gene>
<organism evidence="13">
    <name type="scientific">Fagus sylvatica</name>
    <name type="common">Beechnut</name>
    <dbReference type="NCBI Taxonomy" id="28930"/>
    <lineage>
        <taxon>Eukaryota</taxon>
        <taxon>Viridiplantae</taxon>
        <taxon>Streptophyta</taxon>
        <taxon>Embryophyta</taxon>
        <taxon>Tracheophyta</taxon>
        <taxon>Spermatophyta</taxon>
        <taxon>Magnoliopsida</taxon>
        <taxon>eudicotyledons</taxon>
        <taxon>Gunneridae</taxon>
        <taxon>Pentapetalae</taxon>
        <taxon>rosids</taxon>
        <taxon>fabids</taxon>
        <taxon>Fagales</taxon>
        <taxon>Fagaceae</taxon>
        <taxon>Fagus</taxon>
    </lineage>
</organism>
<evidence type="ECO:0000256" key="10">
    <source>
        <dbReference type="SAM" id="MobiDB-lite"/>
    </source>
</evidence>
<dbReference type="SUPFAM" id="SSF101936">
    <property type="entry name" value="DNA-binding pseudobarrel domain"/>
    <property type="match status" value="1"/>
</dbReference>
<keyword evidence="6 9" id="KW-0804">Transcription</keyword>
<evidence type="ECO:0000313" key="13">
    <source>
        <dbReference type="EMBL" id="SPD02692.1"/>
    </source>
</evidence>
<evidence type="ECO:0000256" key="9">
    <source>
        <dbReference type="RuleBase" id="RU004561"/>
    </source>
</evidence>
<feature type="domain" description="PB1" evidence="12">
    <location>
        <begin position="614"/>
        <end position="696"/>
    </location>
</feature>
<keyword evidence="5 9" id="KW-0238">DNA-binding</keyword>
<evidence type="ECO:0000259" key="11">
    <source>
        <dbReference type="PROSITE" id="PS50863"/>
    </source>
</evidence>
<sequence>MGSVAESERRRHTGMHNNQGERDDLHSELWHACAGPLVYVPRAGEKVFYFPQGHMEQVEVYTYEDGIMEMPIYNLPSKILCKVVYVQLKAEADTDEVFAQITLIPVSEQDEPSLEDENAQSLPQRTGVRSFIKTLTSSDTSTHGGFSVPKRHAADFFPNLDMSQQPPGQEVVATDLHGLKWHYRHTFRGMFTKRGQPKRHLLTSGWSIFVTAKKLVAGDACIFLRGDDGQLRVGVRHAIKQVNNPSMSVISGNSMQHGILASASHAVSTGTMFTVYYRPWTSPSEFIIPFDQYTKSAENVYSIGTRFRMRFEGEDCSEKRNTGTVVGIKDIDCIRWPGSEWRCLEVRWDATSDTVLHPERVSPWNIELIESTNKRHTSIIPEPNRKRPLKTSLSGVSSMSRDGLVQYPVEYTLPRHKKVFQGQENRTTGAQQLGAQTPEVLPHLVPPSNPDWGRRQLGLENQLCIPMHGRFYQCSSNKRSYFGGNIAAPYPTHQWPPMFDNVSVSRNISVSNVTSSNSGYQECRASESRDENEPLLAQPTGCNRYMLFGVNLFNSYSELPSPQVATYCELLSPCSFPPTSQSSVSHTIQVSSEPSKSSSGVLEKQCKKCSVTNRSCTKVLKYGNALGRSVDLMHFKGYDELISELDQIFDFKGSLINGSSGWLVTFTDHEGDMMLIGDYPWQNFCVMVRKMLICPKEEIDKLNPGSPDPTPL</sequence>
<dbReference type="SMART" id="SM01019">
    <property type="entry name" value="B3"/>
    <property type="match status" value="1"/>
</dbReference>
<dbReference type="InterPro" id="IPR010525">
    <property type="entry name" value="ARF_dom"/>
</dbReference>
<dbReference type="GO" id="GO:0005634">
    <property type="term" value="C:nucleus"/>
    <property type="evidence" value="ECO:0007669"/>
    <property type="project" value="UniProtKB-SubCell"/>
</dbReference>
<dbReference type="CDD" id="cd10017">
    <property type="entry name" value="B3_DNA"/>
    <property type="match status" value="1"/>
</dbReference>
<evidence type="ECO:0000256" key="3">
    <source>
        <dbReference type="ARBA" id="ARBA00011726"/>
    </source>
</evidence>